<dbReference type="PROSITE" id="PS50835">
    <property type="entry name" value="IG_LIKE"/>
    <property type="match status" value="3"/>
</dbReference>
<dbReference type="InterPro" id="IPR013151">
    <property type="entry name" value="Immunoglobulin_dom"/>
</dbReference>
<evidence type="ECO:0000256" key="3">
    <source>
        <dbReference type="ARBA" id="ARBA00022729"/>
    </source>
</evidence>
<evidence type="ECO:0000256" key="13">
    <source>
        <dbReference type="SAM" id="MobiDB-lite"/>
    </source>
</evidence>
<keyword evidence="4" id="KW-0677">Repeat</keyword>
<evidence type="ECO:0000256" key="10">
    <source>
        <dbReference type="ARBA" id="ARBA00023319"/>
    </source>
</evidence>
<feature type="compositionally biased region" description="Low complexity" evidence="13">
    <location>
        <begin position="1222"/>
        <end position="1235"/>
    </location>
</feature>
<evidence type="ECO:0000313" key="16">
    <source>
        <dbReference type="Proteomes" id="UP001152622"/>
    </source>
</evidence>
<dbReference type="FunFam" id="2.60.40.10:FF:000593">
    <property type="entry name" value="Fibroblast growth factor receptor-like 1"/>
    <property type="match status" value="1"/>
</dbReference>
<dbReference type="InterPro" id="IPR007110">
    <property type="entry name" value="Ig-like_dom"/>
</dbReference>
<feature type="domain" description="Ig-like" evidence="14">
    <location>
        <begin position="395"/>
        <end position="503"/>
    </location>
</feature>
<feature type="compositionally biased region" description="Basic residues" evidence="13">
    <location>
        <begin position="1483"/>
        <end position="1494"/>
    </location>
</feature>
<evidence type="ECO:0000256" key="9">
    <source>
        <dbReference type="ARBA" id="ARBA00023180"/>
    </source>
</evidence>
<dbReference type="CDD" id="cd22107">
    <property type="entry name" value="F-box_FBXO38"/>
    <property type="match status" value="1"/>
</dbReference>
<evidence type="ECO:0000256" key="1">
    <source>
        <dbReference type="ARBA" id="ARBA00004167"/>
    </source>
</evidence>
<feature type="region of interest" description="Disordered" evidence="13">
    <location>
        <begin position="661"/>
        <end position="685"/>
    </location>
</feature>
<evidence type="ECO:0000256" key="12">
    <source>
        <dbReference type="ARBA" id="ARBA00074412"/>
    </source>
</evidence>
<evidence type="ECO:0000256" key="2">
    <source>
        <dbReference type="ARBA" id="ARBA00022692"/>
    </source>
</evidence>
<evidence type="ECO:0000256" key="6">
    <source>
        <dbReference type="ARBA" id="ARBA00023136"/>
    </source>
</evidence>
<keyword evidence="6" id="KW-0472">Membrane</keyword>
<dbReference type="InterPro" id="IPR013098">
    <property type="entry name" value="Ig_I-set"/>
</dbReference>
<dbReference type="SUPFAM" id="SSF48726">
    <property type="entry name" value="Immunoglobulin"/>
    <property type="match status" value="3"/>
</dbReference>
<reference evidence="15" key="1">
    <citation type="journal article" date="2023" name="Science">
        <title>Genome structures resolve the early diversification of teleost fishes.</title>
        <authorList>
            <person name="Parey E."/>
            <person name="Louis A."/>
            <person name="Montfort J."/>
            <person name="Bouchez O."/>
            <person name="Roques C."/>
            <person name="Iampietro C."/>
            <person name="Lluch J."/>
            <person name="Castinel A."/>
            <person name="Donnadieu C."/>
            <person name="Desvignes T."/>
            <person name="Floi Bucao C."/>
            <person name="Jouanno E."/>
            <person name="Wen M."/>
            <person name="Mejri S."/>
            <person name="Dirks R."/>
            <person name="Jansen H."/>
            <person name="Henkel C."/>
            <person name="Chen W.J."/>
            <person name="Zahm M."/>
            <person name="Cabau C."/>
            <person name="Klopp C."/>
            <person name="Thompson A.W."/>
            <person name="Robinson-Rechavi M."/>
            <person name="Braasch I."/>
            <person name="Lecointre G."/>
            <person name="Bobe J."/>
            <person name="Postlethwait J.H."/>
            <person name="Berthelot C."/>
            <person name="Roest Crollius H."/>
            <person name="Guiguen Y."/>
        </authorList>
    </citation>
    <scope>NUCLEOTIDE SEQUENCE</scope>
    <source>
        <strain evidence="15">WJC10195</strain>
    </source>
</reference>
<gene>
    <name evidence="15" type="ORF">SKAU_G00241560</name>
</gene>
<dbReference type="InterPro" id="IPR032675">
    <property type="entry name" value="LRR_dom_sf"/>
</dbReference>
<dbReference type="Gene3D" id="3.80.10.10">
    <property type="entry name" value="Ribonuclease Inhibitor"/>
    <property type="match status" value="1"/>
</dbReference>
<dbReference type="PANTHER" id="PTHR14753">
    <property type="entry name" value="F-BOX ONLY PROTEIN 38"/>
    <property type="match status" value="1"/>
</dbReference>
<dbReference type="InterPro" id="IPR003599">
    <property type="entry name" value="Ig_sub"/>
</dbReference>
<evidence type="ECO:0000256" key="7">
    <source>
        <dbReference type="ARBA" id="ARBA00023157"/>
    </source>
</evidence>
<dbReference type="GO" id="GO:0005634">
    <property type="term" value="C:nucleus"/>
    <property type="evidence" value="ECO:0007669"/>
    <property type="project" value="TreeGrafter"/>
</dbReference>
<dbReference type="InterPro" id="IPR013783">
    <property type="entry name" value="Ig-like_fold"/>
</dbReference>
<dbReference type="Pfam" id="PF00646">
    <property type="entry name" value="F-box"/>
    <property type="match status" value="1"/>
</dbReference>
<comment type="subcellular location">
    <subcellularLocation>
        <location evidence="1">Membrane</location>
        <topology evidence="1">Single-pass membrane protein</topology>
    </subcellularLocation>
</comment>
<dbReference type="Pfam" id="PF13927">
    <property type="entry name" value="Ig_3"/>
    <property type="match status" value="1"/>
</dbReference>
<evidence type="ECO:0000256" key="8">
    <source>
        <dbReference type="ARBA" id="ARBA00023170"/>
    </source>
</evidence>
<accession>A0A9Q1F7U4</accession>
<dbReference type="Proteomes" id="UP001152622">
    <property type="component" value="Chromosome 8"/>
</dbReference>
<feature type="domain" description="Ig-like" evidence="14">
    <location>
        <begin position="176"/>
        <end position="262"/>
    </location>
</feature>
<keyword evidence="2" id="KW-0812">Transmembrane</keyword>
<evidence type="ECO:0000256" key="5">
    <source>
        <dbReference type="ARBA" id="ARBA00022989"/>
    </source>
</evidence>
<dbReference type="EMBL" id="JAINUF010000008">
    <property type="protein sequence ID" value="KAJ8352680.1"/>
    <property type="molecule type" value="Genomic_DNA"/>
</dbReference>
<proteinExistence type="predicted"/>
<evidence type="ECO:0000259" key="14">
    <source>
        <dbReference type="PROSITE" id="PS50835"/>
    </source>
</evidence>
<feature type="compositionally biased region" description="Gly residues" evidence="13">
    <location>
        <begin position="1364"/>
        <end position="1376"/>
    </location>
</feature>
<dbReference type="FunFam" id="2.60.40.10:FF:000016">
    <property type="entry name" value="Fibroblast growth factor receptor"/>
    <property type="match status" value="1"/>
</dbReference>
<feature type="region of interest" description="Disordered" evidence="13">
    <location>
        <begin position="1219"/>
        <end position="1505"/>
    </location>
</feature>
<feature type="compositionally biased region" description="Acidic residues" evidence="13">
    <location>
        <begin position="1260"/>
        <end position="1269"/>
    </location>
</feature>
<keyword evidence="8" id="KW-0675">Receptor</keyword>
<keyword evidence="16" id="KW-1185">Reference proteome</keyword>
<dbReference type="GO" id="GO:0005737">
    <property type="term" value="C:cytoplasm"/>
    <property type="evidence" value="ECO:0007669"/>
    <property type="project" value="TreeGrafter"/>
</dbReference>
<dbReference type="CDD" id="cd05856">
    <property type="entry name" value="IgI_2_FGFRL1-like"/>
    <property type="match status" value="1"/>
</dbReference>
<dbReference type="Pfam" id="PF00047">
    <property type="entry name" value="ig"/>
    <property type="match status" value="1"/>
</dbReference>
<feature type="domain" description="Ig-like" evidence="14">
    <location>
        <begin position="298"/>
        <end position="386"/>
    </location>
</feature>
<comment type="caution">
    <text evidence="15">The sequence shown here is derived from an EMBL/GenBank/DDBJ whole genome shotgun (WGS) entry which is preliminary data.</text>
</comment>
<dbReference type="InterPro" id="IPR001810">
    <property type="entry name" value="F-box_dom"/>
</dbReference>
<dbReference type="InterPro" id="IPR036047">
    <property type="entry name" value="F-box-like_dom_sf"/>
</dbReference>
<dbReference type="InterPro" id="IPR042354">
    <property type="entry name" value="FBX38"/>
</dbReference>
<feature type="compositionally biased region" description="Basic and acidic residues" evidence="13">
    <location>
        <begin position="1284"/>
        <end position="1295"/>
    </location>
</feature>
<keyword evidence="10" id="KW-0393">Immunoglobulin domain</keyword>
<dbReference type="OrthoDB" id="10036898at2759"/>
<keyword evidence="9" id="KW-0325">Glycoprotein</keyword>
<sequence>MECTRRERRRADGREAGLRRGASLFACSRTALISVTGLVPQPTLCRRKRTNAPTAQRQAKGNLKRPLQDRHLHGLNPLKRSSFPWSLVQHTPPFSPLLPQQIGNDLARPLSADRPFEGLRAARGSDSSPRHPVMSLFMRAKGATCKGARPGGSGDKGAIYFSFSIIVGPRWLPGPPWVSRLVEERQMAKLGRTVRLSCPVEGDPPPLVLWVKDGRNVIRGWSRYRVLKQGLKIKEVELEDAGVYVCRATNGFGSIALNYTLIVISDSAVTQSKPEPSSVEPNADLTQQNPSGQPLVKPRFSQPTKMRRRVLEQPVGSSVRLKCLASGSPVPVVTWWKDQTRLPAPRQGKRPQWTLTLKNLRPQDSAKYTCHVSNPAGHINATYKVDVIERTNSKPILTGTHPVNTTVDFGGTASFQCKVHSDVKPVIQWLKRVDPGTEGRYNSTLEVGGQHFVVLPTGDVWSRPDGSYLNKLAVVKAQDEDAGMYICLGANTMGYSFRSAYLTVLPDPQVENTVTPPHLSSGLPWPLIIGIPAAALLIVGTIVLWLCHSRRRNGALPPRAAPHRDHHAVDKDFAAPSSATPDFPNQRLMGPLPALSGQPKIYSKVYTDETNASNDHLHVLTIAPKKRGEVCQCACLSSRSGCEGVSLLPSLAESLTTLDMMGPRRKSTKTQSTGGGPADPLRQEDPKDYINELSHEVLCHIFRYLPMQDIMCMECLSRKLREAVTLYLRVVKVVDLCASRWWEYMPSGFTDSSFLMLLKKMPDLEQLYGLHPRYLERRRVRGYEAFSIPGVLEALQACPNLLGVETSHLELVEAIWNYMPQVHILGKFRNRNGAFPIPPENKLTIPVAAKIQTLHLVGVNVPEIPCVSMLRHLYLKWVRLTKPQPFKDFLCVSLRTFIMRNCAGPTNSLKYVPLVTGLASARNLEQLELVRVPFLGGLIQHVVEDSWRSGGFRNLHTIVFGACKNALEVDLGYLIITAARRLHEVRIQPSLTKDGVFSALKMAELEFPQFETLHLGYVDEFLLQCKMSHSELVKYGLADVIENPGIITDIGMKAVNEVFSSIKYLVIYNCPHLHNPHNWITDHSRWSRLVDLTLVRCHAIKLESFSQFIEMLPSLEFICLDQMFREPPKGCARVGLSAGTGIGVSSALVSNQNSNNDNDNNNNNNHQNNNGNIPPPNNENGNEAARIPQQQNNQEELNDMEEVVQENMEVEPVAVAASLEEQPSGPSQPTSSTPGLDEEQAGPSGVQSAVKKQPVLVSDSDSEDEEEPDGPMGAAQPGPAYQEPSEKVAQPEEPGRQSSKGKTPLRRRGPPPHERSCEKGCQVTSEQIKADMKAATETPDRGCTTGGCVCSIRWREDSANQEEGAGGGAAAAGGEGTVRTRCTCSRARPSPEGRTRGGAHPPNDPAHGQADGGGAAAEEGSRPREAALEAPPRTRGVLEQHGDGQGAPQDRPHREGFPRRPVTRARSRLSSVPLVSESELSKPKPRVAVKRKRTADKSTSTSDPVTEDDHVQVLTLKSKNLVGITLTNCGITDLVLKDCPKMMFVHATRCRVLKHLKVESAPIVNRFDYAQCKKLDMEQVLDQILRMPPERNRIIYMRPMQQVDSLALERKLFCGPYPYHIGIIHEFSNPPNVRNKVRVRSWMDTIANISQELIKYEFFPEATRTEEDVKKYTSYPWGRDIYTLEGVVDGAPYSMITDFPWLRTLRTAEPNSYARYDFEDDESTTVYAPRRKGQLSADICMETIGEEISERRQTRRGVFQRVVAIFIHYCDVRGEPVEDDYI</sequence>
<dbReference type="FunFam" id="2.60.40.10:FF:000246">
    <property type="entry name" value="Fibroblast growth factor receptor like 1"/>
    <property type="match status" value="1"/>
</dbReference>
<organism evidence="15 16">
    <name type="scientific">Synaphobranchus kaupii</name>
    <name type="common">Kaup's arrowtooth eel</name>
    <dbReference type="NCBI Taxonomy" id="118154"/>
    <lineage>
        <taxon>Eukaryota</taxon>
        <taxon>Metazoa</taxon>
        <taxon>Chordata</taxon>
        <taxon>Craniata</taxon>
        <taxon>Vertebrata</taxon>
        <taxon>Euteleostomi</taxon>
        <taxon>Actinopterygii</taxon>
        <taxon>Neopterygii</taxon>
        <taxon>Teleostei</taxon>
        <taxon>Anguilliformes</taxon>
        <taxon>Synaphobranchidae</taxon>
        <taxon>Synaphobranchus</taxon>
    </lineage>
</organism>
<dbReference type="GO" id="GO:0031146">
    <property type="term" value="P:SCF-dependent proteasomal ubiquitin-dependent protein catabolic process"/>
    <property type="evidence" value="ECO:0007669"/>
    <property type="project" value="InterPro"/>
</dbReference>
<dbReference type="Gene3D" id="1.20.1280.50">
    <property type="match status" value="1"/>
</dbReference>
<feature type="compositionally biased region" description="Low complexity" evidence="13">
    <location>
        <begin position="1468"/>
        <end position="1478"/>
    </location>
</feature>
<feature type="compositionally biased region" description="Basic and acidic residues" evidence="13">
    <location>
        <begin position="1328"/>
        <end position="1340"/>
    </location>
</feature>
<comment type="function">
    <text evidence="11">Has a negative effect on cell proliferation.</text>
</comment>
<dbReference type="Pfam" id="PF07679">
    <property type="entry name" value="I-set"/>
    <property type="match status" value="1"/>
</dbReference>
<evidence type="ECO:0000256" key="4">
    <source>
        <dbReference type="ARBA" id="ARBA00022737"/>
    </source>
</evidence>
<dbReference type="PANTHER" id="PTHR14753:SF3">
    <property type="entry name" value="F-BOX ONLY PROTEIN 38"/>
    <property type="match status" value="1"/>
</dbReference>
<feature type="region of interest" description="Disordered" evidence="13">
    <location>
        <begin position="1147"/>
        <end position="1184"/>
    </location>
</feature>
<dbReference type="GO" id="GO:0070936">
    <property type="term" value="P:protein K48-linked ubiquitination"/>
    <property type="evidence" value="ECO:0007669"/>
    <property type="project" value="TreeGrafter"/>
</dbReference>
<dbReference type="InterPro" id="IPR036179">
    <property type="entry name" value="Ig-like_dom_sf"/>
</dbReference>
<name>A0A9Q1F7U4_SYNKA</name>
<dbReference type="SUPFAM" id="SSF81383">
    <property type="entry name" value="F-box domain"/>
    <property type="match status" value="1"/>
</dbReference>
<dbReference type="SUPFAM" id="SSF52047">
    <property type="entry name" value="RNI-like"/>
    <property type="match status" value="1"/>
</dbReference>
<dbReference type="InterPro" id="IPR003598">
    <property type="entry name" value="Ig_sub2"/>
</dbReference>
<keyword evidence="7" id="KW-1015">Disulfide bond</keyword>
<dbReference type="SMART" id="SM00408">
    <property type="entry name" value="IGc2"/>
    <property type="match status" value="3"/>
</dbReference>
<feature type="region of interest" description="Disordered" evidence="13">
    <location>
        <begin position="272"/>
        <end position="299"/>
    </location>
</feature>
<feature type="compositionally biased region" description="Low complexity" evidence="13">
    <location>
        <begin position="1150"/>
        <end position="1183"/>
    </location>
</feature>
<evidence type="ECO:0000256" key="11">
    <source>
        <dbReference type="ARBA" id="ARBA00053149"/>
    </source>
</evidence>
<evidence type="ECO:0000313" key="15">
    <source>
        <dbReference type="EMBL" id="KAJ8352680.1"/>
    </source>
</evidence>
<protein>
    <recommendedName>
        <fullName evidence="12">Fibroblast growth factor receptor-like 1</fullName>
    </recommendedName>
</protein>
<keyword evidence="3" id="KW-0732">Signal</keyword>
<dbReference type="Gene3D" id="2.60.40.10">
    <property type="entry name" value="Immunoglobulins"/>
    <property type="match status" value="3"/>
</dbReference>
<keyword evidence="5" id="KW-1133">Transmembrane helix</keyword>
<dbReference type="SMART" id="SM00409">
    <property type="entry name" value="IG"/>
    <property type="match status" value="3"/>
</dbReference>
<dbReference type="GO" id="GO:0016020">
    <property type="term" value="C:membrane"/>
    <property type="evidence" value="ECO:0007669"/>
    <property type="project" value="UniProtKB-SubCell"/>
</dbReference>